<evidence type="ECO:0000313" key="2">
    <source>
        <dbReference type="Proteomes" id="UP000684084"/>
    </source>
</evidence>
<dbReference type="EMBL" id="CAGKOT010000009">
    <property type="protein sequence ID" value="CAB5355006.1"/>
    <property type="molecule type" value="Genomic_DNA"/>
</dbReference>
<proteinExistence type="predicted"/>
<dbReference type="AlphaFoldDB" id="A0A916E3A6"/>
<organism evidence="1 2">
    <name type="scientific">Rhizophagus irregularis</name>
    <dbReference type="NCBI Taxonomy" id="588596"/>
    <lineage>
        <taxon>Eukaryota</taxon>
        <taxon>Fungi</taxon>
        <taxon>Fungi incertae sedis</taxon>
        <taxon>Mucoromycota</taxon>
        <taxon>Glomeromycotina</taxon>
        <taxon>Glomeromycetes</taxon>
        <taxon>Glomerales</taxon>
        <taxon>Glomeraceae</taxon>
        <taxon>Rhizophagus</taxon>
    </lineage>
</organism>
<accession>A0A916E3A6</accession>
<comment type="caution">
    <text evidence="1">The sequence shown here is derived from an EMBL/GenBank/DDBJ whole genome shotgun (WGS) entry which is preliminary data.</text>
</comment>
<name>A0A916E3A6_9GLOM</name>
<sequence>MTRLVFTQSGYSMTIVKNCPGLSYLPEPVNYHPGYDMDYVHAYIYNEIIEMEKEDALLVVKPGQTLTSWAINVRIRFGQAEA</sequence>
<evidence type="ECO:0000313" key="1">
    <source>
        <dbReference type="EMBL" id="CAB5355006.1"/>
    </source>
</evidence>
<dbReference type="Proteomes" id="UP000684084">
    <property type="component" value="Unassembled WGS sequence"/>
</dbReference>
<protein>
    <submittedName>
        <fullName evidence="1">Uncharacterized protein</fullName>
    </submittedName>
</protein>
<gene>
    <name evidence="1" type="ORF">CHRIB12_LOCUS6058</name>
</gene>
<reference evidence="1" key="1">
    <citation type="submission" date="2020-05" db="EMBL/GenBank/DDBJ databases">
        <authorList>
            <person name="Rincon C."/>
            <person name="Sanders R I."/>
            <person name="Robbins C."/>
            <person name="Chaturvedi A."/>
        </authorList>
    </citation>
    <scope>NUCLEOTIDE SEQUENCE</scope>
    <source>
        <strain evidence="1">CHB12</strain>
    </source>
</reference>